<feature type="domain" description="AB hydrolase-1" evidence="1">
    <location>
        <begin position="12"/>
        <end position="236"/>
    </location>
</feature>
<gene>
    <name evidence="2" type="ORF">FPOA_07935</name>
</gene>
<evidence type="ECO:0000313" key="2">
    <source>
        <dbReference type="EMBL" id="OBS21599.1"/>
    </source>
</evidence>
<evidence type="ECO:0000259" key="1">
    <source>
        <dbReference type="Pfam" id="PF12697"/>
    </source>
</evidence>
<dbReference type="PANTHER" id="PTHR37017">
    <property type="entry name" value="AB HYDROLASE-1 DOMAIN-CONTAINING PROTEIN-RELATED"/>
    <property type="match status" value="1"/>
</dbReference>
<dbReference type="InterPro" id="IPR000073">
    <property type="entry name" value="AB_hydrolase_1"/>
</dbReference>
<dbReference type="OMA" id="VRCQEGH"/>
<protein>
    <recommendedName>
        <fullName evidence="1">AB hydrolase-1 domain-containing protein</fullName>
    </recommendedName>
</protein>
<evidence type="ECO:0000313" key="3">
    <source>
        <dbReference type="Proteomes" id="UP000091967"/>
    </source>
</evidence>
<proteinExistence type="predicted"/>
<dbReference type="AlphaFoldDB" id="A0A1B8ALX6"/>
<dbReference type="Proteomes" id="UP000091967">
    <property type="component" value="Unassembled WGS sequence"/>
</dbReference>
<dbReference type="EMBL" id="LYXU01000003">
    <property type="protein sequence ID" value="OBS21599.1"/>
    <property type="molecule type" value="Genomic_DNA"/>
</dbReference>
<accession>A0A1B8ALX6</accession>
<name>A0A1B8ALX6_FUSPO</name>
<dbReference type="STRING" id="36050.A0A1B8ALX6"/>
<keyword evidence="3" id="KW-1185">Reference proteome</keyword>
<dbReference type="InterPro" id="IPR052897">
    <property type="entry name" value="Sec-Metab_Biosynth_Hydrolase"/>
</dbReference>
<dbReference type="Pfam" id="PF12697">
    <property type="entry name" value="Abhydrolase_6"/>
    <property type="match status" value="1"/>
</dbReference>
<organism evidence="2 3">
    <name type="scientific">Fusarium poae</name>
    <dbReference type="NCBI Taxonomy" id="36050"/>
    <lineage>
        <taxon>Eukaryota</taxon>
        <taxon>Fungi</taxon>
        <taxon>Dikarya</taxon>
        <taxon>Ascomycota</taxon>
        <taxon>Pezizomycotina</taxon>
        <taxon>Sordariomycetes</taxon>
        <taxon>Hypocreomycetidae</taxon>
        <taxon>Hypocreales</taxon>
        <taxon>Nectriaceae</taxon>
        <taxon>Fusarium</taxon>
    </lineage>
</organism>
<dbReference type="Gene3D" id="3.40.50.1820">
    <property type="entry name" value="alpha/beta hydrolase"/>
    <property type="match status" value="1"/>
</dbReference>
<dbReference type="PANTHER" id="PTHR37017:SF11">
    <property type="entry name" value="ESTERASE_LIPASE_THIOESTERASE DOMAIN-CONTAINING PROTEIN"/>
    <property type="match status" value="1"/>
</dbReference>
<dbReference type="SUPFAM" id="SSF53474">
    <property type="entry name" value="alpha/beta-Hydrolases"/>
    <property type="match status" value="1"/>
</dbReference>
<comment type="caution">
    <text evidence="2">The sequence shown here is derived from an EMBL/GenBank/DDBJ whole genome shotgun (WGS) entry which is preliminary data.</text>
</comment>
<reference evidence="2 3" key="1">
    <citation type="submission" date="2016-06" db="EMBL/GenBank/DDBJ databases">
        <title>Living apart together: crosstalk between the core and supernumerary genomes in a fungal plant pathogen.</title>
        <authorList>
            <person name="Vanheule A."/>
            <person name="Audenaert K."/>
            <person name="Warris S."/>
            <person name="Van De Geest H."/>
            <person name="Schijlen E."/>
            <person name="Hofte M."/>
            <person name="De Saeger S."/>
            <person name="Haesaert G."/>
            <person name="Waalwijk C."/>
            <person name="Van Der Lee T."/>
        </authorList>
    </citation>
    <scope>NUCLEOTIDE SEQUENCE [LARGE SCALE GENOMIC DNA]</scope>
    <source>
        <strain evidence="2 3">2516</strain>
    </source>
</reference>
<dbReference type="InterPro" id="IPR029058">
    <property type="entry name" value="AB_hydrolase_fold"/>
</dbReference>
<sequence>MSEKPVIAIVQGAWHRSIHYEAFAQSLTTKSFTVLQPDNVSAGKVDDIKGKTHMDDVKVIRKILQPSLDEGKRIVLVCHSYGGIPGSAAVEGYQLHEREAKGLSGGIIHVVYVASFALPVKGLSLLATVGGTFGPFLDRTDDALYLNEGAKDTFYNDLPSEEADKALSACALQSTASLETPADFVATDVTVSRTYVVCEEDHCIPKQGQLAMAGAMGSEIVTETIKSGHVPFLSEEAMLKVVDIVEKVAQ</sequence>